<dbReference type="Pfam" id="PF01253">
    <property type="entry name" value="SUI1"/>
    <property type="match status" value="1"/>
</dbReference>
<dbReference type="InterPro" id="IPR001950">
    <property type="entry name" value="SUI1"/>
</dbReference>
<dbReference type="InterPro" id="IPR005872">
    <property type="entry name" value="SUI1_arc_bac"/>
</dbReference>
<evidence type="ECO:0000256" key="3">
    <source>
        <dbReference type="ARBA" id="ARBA00022917"/>
    </source>
</evidence>
<dbReference type="CDD" id="cd11567">
    <property type="entry name" value="YciH_like"/>
    <property type="match status" value="1"/>
</dbReference>
<sequence length="120" mass="12451">MKSSSTSGLVYSTESGRMCAECRRALAECICKTVAKTRPVGDGVVRVSRETKGRGGKSVTIVKGLALDPVALALLGKQLRTACGSGGTVKDGVIEVQGDHCERIVEALKKHGHSAKRAGG</sequence>
<protein>
    <recommendedName>
        <fullName evidence="4">SUI1 domain-containing protein</fullName>
    </recommendedName>
</protein>
<dbReference type="PROSITE" id="PS50296">
    <property type="entry name" value="SUI1"/>
    <property type="match status" value="1"/>
</dbReference>
<dbReference type="PANTHER" id="PTHR12789">
    <property type="entry name" value="DENSITY-REGULATED PROTEIN HOMOLOG"/>
    <property type="match status" value="1"/>
</dbReference>
<evidence type="ECO:0000256" key="1">
    <source>
        <dbReference type="ARBA" id="ARBA00005422"/>
    </source>
</evidence>
<dbReference type="Proteomes" id="UP000598032">
    <property type="component" value="Unassembled WGS sequence"/>
</dbReference>
<dbReference type="InterPro" id="IPR050318">
    <property type="entry name" value="DENR/SUI1_TIF"/>
</dbReference>
<evidence type="ECO:0000313" key="6">
    <source>
        <dbReference type="Proteomes" id="UP000598032"/>
    </source>
</evidence>
<name>A0ABM8P2C6_9BURK</name>
<keyword evidence="6" id="KW-1185">Reference proteome</keyword>
<dbReference type="SUPFAM" id="SSF55159">
    <property type="entry name" value="eIF1-like"/>
    <property type="match status" value="1"/>
</dbReference>
<feature type="domain" description="SUI1" evidence="4">
    <location>
        <begin position="46"/>
        <end position="112"/>
    </location>
</feature>
<organism evidence="5 6">
    <name type="scientific">Paraburkholderia metrosideri</name>
    <dbReference type="NCBI Taxonomy" id="580937"/>
    <lineage>
        <taxon>Bacteria</taxon>
        <taxon>Pseudomonadati</taxon>
        <taxon>Pseudomonadota</taxon>
        <taxon>Betaproteobacteria</taxon>
        <taxon>Burkholderiales</taxon>
        <taxon>Burkholderiaceae</taxon>
        <taxon>Paraburkholderia</taxon>
    </lineage>
</organism>
<evidence type="ECO:0000256" key="2">
    <source>
        <dbReference type="ARBA" id="ARBA00022845"/>
    </source>
</evidence>
<comment type="similarity">
    <text evidence="1">Belongs to the SUI1 family.</text>
</comment>
<dbReference type="PANTHER" id="PTHR12789:SF0">
    <property type="entry name" value="DENSITY-REGULATED PROTEIN"/>
    <property type="match status" value="1"/>
</dbReference>
<evidence type="ECO:0000313" key="5">
    <source>
        <dbReference type="EMBL" id="CAD6554186.1"/>
    </source>
</evidence>
<evidence type="ECO:0000259" key="4">
    <source>
        <dbReference type="PROSITE" id="PS50296"/>
    </source>
</evidence>
<dbReference type="Gene3D" id="3.30.780.10">
    <property type="entry name" value="SUI1-like domain"/>
    <property type="match status" value="1"/>
</dbReference>
<dbReference type="InterPro" id="IPR036877">
    <property type="entry name" value="SUI1_dom_sf"/>
</dbReference>
<dbReference type="NCBIfam" id="NF005297">
    <property type="entry name" value="PRK06824.1"/>
    <property type="match status" value="1"/>
</dbReference>
<comment type="caution">
    <text evidence="5">The sequence shown here is derived from an EMBL/GenBank/DDBJ whole genome shotgun (WGS) entry which is preliminary data.</text>
</comment>
<dbReference type="NCBIfam" id="TIGR01158">
    <property type="entry name" value="SUI1_rel"/>
    <property type="match status" value="1"/>
</dbReference>
<accession>A0ABM8P2C6</accession>
<keyword evidence="3" id="KW-0648">Protein biosynthesis</keyword>
<keyword evidence="2" id="KW-0810">Translation regulation</keyword>
<proteinExistence type="inferred from homology"/>
<dbReference type="EMBL" id="CAJHCP010000013">
    <property type="protein sequence ID" value="CAD6554186.1"/>
    <property type="molecule type" value="Genomic_DNA"/>
</dbReference>
<dbReference type="PIRSF" id="PIRSF037511">
    <property type="entry name" value="Transl_init_SUI1_pro"/>
    <property type="match status" value="1"/>
</dbReference>
<reference evidence="5 6" key="1">
    <citation type="submission" date="2020-10" db="EMBL/GenBank/DDBJ databases">
        <authorList>
            <person name="Peeters C."/>
        </authorList>
    </citation>
    <scope>NUCLEOTIDE SEQUENCE [LARGE SCALE GENOMIC DNA]</scope>
    <source>
        <strain evidence="5 6">LMG 28140</strain>
    </source>
</reference>
<gene>
    <name evidence="5" type="primary">yciH</name>
    <name evidence="5" type="ORF">LMG28140_05450</name>
</gene>
<dbReference type="RefSeq" id="WP_201645369.1">
    <property type="nucleotide sequence ID" value="NZ_CAJHCP010000013.1"/>
</dbReference>